<evidence type="ECO:0000256" key="2">
    <source>
        <dbReference type="ARBA" id="ARBA00006190"/>
    </source>
</evidence>
<dbReference type="GO" id="GO:0006900">
    <property type="term" value="P:vesicle budding from membrane"/>
    <property type="evidence" value="ECO:0007669"/>
    <property type="project" value="TreeGrafter"/>
</dbReference>
<dbReference type="GO" id="GO:0005771">
    <property type="term" value="C:multivesicular body"/>
    <property type="evidence" value="ECO:0007669"/>
    <property type="project" value="TreeGrafter"/>
</dbReference>
<dbReference type="AlphaFoldDB" id="A0A9P5A5Q8"/>
<dbReference type="Proteomes" id="UP000730481">
    <property type="component" value="Unassembled WGS sequence"/>
</dbReference>
<evidence type="ECO:0000256" key="3">
    <source>
        <dbReference type="ARBA" id="ARBA00022753"/>
    </source>
</evidence>
<accession>A0A9P5A5Q8</accession>
<evidence type="ECO:0000256" key="6">
    <source>
        <dbReference type="SAM" id="MobiDB-lite"/>
    </source>
</evidence>
<keyword evidence="3" id="KW-0967">Endosome</keyword>
<name>A0A9P5A5Q8_9HYPO</name>
<reference evidence="7" key="1">
    <citation type="journal article" date="2017" name="Mycologia">
        <title>Fusarium algeriense, sp. nov., a novel toxigenic crown rot pathogen of durum wheat from Algeria is nested in the Fusarium burgessii species complex.</title>
        <authorList>
            <person name="Laraba I."/>
            <person name="Keddad A."/>
            <person name="Boureghda H."/>
            <person name="Abdallah N."/>
            <person name="Vaughan M.M."/>
            <person name="Proctor R.H."/>
            <person name="Busman M."/>
            <person name="O'Donnell K."/>
        </authorList>
    </citation>
    <scope>NUCLEOTIDE SEQUENCE</scope>
    <source>
        <strain evidence="7">NRRL 25174</strain>
    </source>
</reference>
<proteinExistence type="inferred from homology"/>
<evidence type="ECO:0000256" key="4">
    <source>
        <dbReference type="ARBA" id="ARBA00040017"/>
    </source>
</evidence>
<keyword evidence="8" id="KW-1185">Reference proteome</keyword>
<dbReference type="Pfam" id="PF03357">
    <property type="entry name" value="Snf7"/>
    <property type="match status" value="1"/>
</dbReference>
<evidence type="ECO:0000313" key="7">
    <source>
        <dbReference type="EMBL" id="KAF4332463.1"/>
    </source>
</evidence>
<gene>
    <name evidence="7" type="ORF">FBEOM_13739</name>
</gene>
<evidence type="ECO:0000256" key="1">
    <source>
        <dbReference type="ARBA" id="ARBA00004177"/>
    </source>
</evidence>
<comment type="subcellular location">
    <subcellularLocation>
        <location evidence="1">Endosome</location>
    </subcellularLocation>
</comment>
<evidence type="ECO:0000256" key="5">
    <source>
        <dbReference type="ARBA" id="ARBA00042586"/>
    </source>
</evidence>
<feature type="region of interest" description="Disordered" evidence="6">
    <location>
        <begin position="183"/>
        <end position="214"/>
    </location>
</feature>
<dbReference type="GO" id="GO:0009898">
    <property type="term" value="C:cytoplasmic side of plasma membrane"/>
    <property type="evidence" value="ECO:0007669"/>
    <property type="project" value="TreeGrafter"/>
</dbReference>
<protein>
    <recommendedName>
        <fullName evidence="4">Vacuolar-sorting protein SNF7</fullName>
    </recommendedName>
    <alternativeName>
        <fullName evidence="5">Vacuolar protein-sorting-associated protein 32</fullName>
    </alternativeName>
</protein>
<dbReference type="GO" id="GO:0032511">
    <property type="term" value="P:late endosome to vacuole transport via multivesicular body sorting pathway"/>
    <property type="evidence" value="ECO:0007669"/>
    <property type="project" value="TreeGrafter"/>
</dbReference>
<dbReference type="InterPro" id="IPR005024">
    <property type="entry name" value="Snf7_fam"/>
</dbReference>
<dbReference type="EMBL" id="PVQB02001069">
    <property type="protein sequence ID" value="KAF4332463.1"/>
    <property type="molecule type" value="Genomic_DNA"/>
</dbReference>
<sequence>MWGWFGGAAAQKRKDTPKNAILGLRAQLDMLQKRERHLQTQIDEQDATARKNVSTNKNAAKAALRRKKTHEHALEQTVAQIGTLEQQINSIESANINKETLAAMSNANAAMKQIYGGLTVDKVDATMDELREHNAMSDEIVNAITSNSLGEPIDEDELENELDELQQEQLDEQMLKTGNVPVSDAVHKLPTPASAEPVASRKQAVEEDDEEAELRKLQAEMAM</sequence>
<organism evidence="7 8">
    <name type="scientific">Fusarium beomiforme</name>
    <dbReference type="NCBI Taxonomy" id="44412"/>
    <lineage>
        <taxon>Eukaryota</taxon>
        <taxon>Fungi</taxon>
        <taxon>Dikarya</taxon>
        <taxon>Ascomycota</taxon>
        <taxon>Pezizomycotina</taxon>
        <taxon>Sordariomycetes</taxon>
        <taxon>Hypocreomycetidae</taxon>
        <taxon>Hypocreales</taxon>
        <taxon>Nectriaceae</taxon>
        <taxon>Fusarium</taxon>
        <taxon>Fusarium burgessii species complex</taxon>
    </lineage>
</organism>
<dbReference type="Gene3D" id="6.10.250.1710">
    <property type="match status" value="1"/>
</dbReference>
<reference evidence="7" key="2">
    <citation type="submission" date="2020-02" db="EMBL/GenBank/DDBJ databases">
        <title>Identification and distribution of gene clusters putatively required for synthesis of sphingolipid metabolism inhibitors in phylogenetically diverse species of the filamentous fungus Fusarium.</title>
        <authorList>
            <person name="Kim H.-S."/>
            <person name="Busman M."/>
            <person name="Brown D.W."/>
            <person name="Divon H."/>
            <person name="Uhlig S."/>
            <person name="Proctor R.H."/>
        </authorList>
    </citation>
    <scope>NUCLEOTIDE SEQUENCE</scope>
    <source>
        <strain evidence="7">NRRL 25174</strain>
    </source>
</reference>
<dbReference type="Gene3D" id="1.10.287.1060">
    <property type="entry name" value="ESAT-6-like"/>
    <property type="match status" value="1"/>
</dbReference>
<dbReference type="PANTHER" id="PTHR22761">
    <property type="entry name" value="CHARGED MULTIVESICULAR BODY PROTEIN"/>
    <property type="match status" value="1"/>
</dbReference>
<comment type="caution">
    <text evidence="7">The sequence shown here is derived from an EMBL/GenBank/DDBJ whole genome shotgun (WGS) entry which is preliminary data.</text>
</comment>
<dbReference type="PANTHER" id="PTHR22761:SF10">
    <property type="entry name" value="GH13992P"/>
    <property type="match status" value="1"/>
</dbReference>
<dbReference type="GO" id="GO:0000815">
    <property type="term" value="C:ESCRT III complex"/>
    <property type="evidence" value="ECO:0007669"/>
    <property type="project" value="TreeGrafter"/>
</dbReference>
<evidence type="ECO:0000313" key="8">
    <source>
        <dbReference type="Proteomes" id="UP000730481"/>
    </source>
</evidence>
<comment type="similarity">
    <text evidence="2">Belongs to the SNF7 family.</text>
</comment>
<dbReference type="OrthoDB" id="5592979at2759"/>